<keyword evidence="2" id="KW-0812">Transmembrane</keyword>
<sequence>MSSTSASASATTTYSFSYTTFTNPTPVAFTKPTEFPTIFSFGSAVGCSSNTASATASALPSNAPLLNPTGREAACVISNDAEVNDHAFWDLYACCKGGDMTAMGDPMLCTAQCKPKDGQTWEDLGDCLSKRVEVVVCKPDQAEIATGAPQQASESAAQSTASASGTQSASASSSGPAEASGSSAATSMHAVQATTSKAGLVIFGLVALGSAMGMFL</sequence>
<dbReference type="AlphaFoldDB" id="E4ZXF0"/>
<evidence type="ECO:0000313" key="4">
    <source>
        <dbReference type="Proteomes" id="UP000002668"/>
    </source>
</evidence>
<dbReference type="OMA" id="TSICYAN"/>
<name>E4ZXF0_LEPMJ</name>
<keyword evidence="2" id="KW-0472">Membrane</keyword>
<dbReference type="InParanoid" id="E4ZXF0"/>
<feature type="transmembrane region" description="Helical" evidence="2">
    <location>
        <begin position="198"/>
        <end position="215"/>
    </location>
</feature>
<accession>E4ZXF0</accession>
<evidence type="ECO:0000256" key="1">
    <source>
        <dbReference type="SAM" id="MobiDB-lite"/>
    </source>
</evidence>
<dbReference type="EMBL" id="FP929127">
    <property type="protein sequence ID" value="CBX95360.1"/>
    <property type="molecule type" value="Genomic_DNA"/>
</dbReference>
<dbReference type="GeneID" id="13281240"/>
<feature type="region of interest" description="Disordered" evidence="1">
    <location>
        <begin position="145"/>
        <end position="182"/>
    </location>
</feature>
<protein>
    <submittedName>
        <fullName evidence="3">Uncharacterized protein</fullName>
    </submittedName>
</protein>
<dbReference type="Proteomes" id="UP000002668">
    <property type="component" value="Genome"/>
</dbReference>
<evidence type="ECO:0000313" key="3">
    <source>
        <dbReference type="EMBL" id="CBX95360.1"/>
    </source>
</evidence>
<evidence type="ECO:0000256" key="2">
    <source>
        <dbReference type="SAM" id="Phobius"/>
    </source>
</evidence>
<dbReference type="HOGENOM" id="CLU_1277519_0_0_1"/>
<organism evidence="4">
    <name type="scientific">Leptosphaeria maculans (strain JN3 / isolate v23.1.3 / race Av1-4-5-6-7-8)</name>
    <name type="common">Blackleg fungus</name>
    <name type="synonym">Phoma lingam</name>
    <dbReference type="NCBI Taxonomy" id="985895"/>
    <lineage>
        <taxon>Eukaryota</taxon>
        <taxon>Fungi</taxon>
        <taxon>Dikarya</taxon>
        <taxon>Ascomycota</taxon>
        <taxon>Pezizomycotina</taxon>
        <taxon>Dothideomycetes</taxon>
        <taxon>Pleosporomycetidae</taxon>
        <taxon>Pleosporales</taxon>
        <taxon>Pleosporineae</taxon>
        <taxon>Leptosphaeriaceae</taxon>
        <taxon>Plenodomus</taxon>
        <taxon>Plenodomus lingam/Leptosphaeria maculans species complex</taxon>
    </lineage>
</organism>
<reference evidence="4" key="1">
    <citation type="journal article" date="2011" name="Nat. Commun.">
        <title>Effector diversification within compartments of the Leptosphaeria maculans genome affected by Repeat-Induced Point mutations.</title>
        <authorList>
            <person name="Rouxel T."/>
            <person name="Grandaubert J."/>
            <person name="Hane J.K."/>
            <person name="Hoede C."/>
            <person name="van de Wouw A.P."/>
            <person name="Couloux A."/>
            <person name="Dominguez V."/>
            <person name="Anthouard V."/>
            <person name="Bally P."/>
            <person name="Bourras S."/>
            <person name="Cozijnsen A.J."/>
            <person name="Ciuffetti L.M."/>
            <person name="Degrave A."/>
            <person name="Dilmaghani A."/>
            <person name="Duret L."/>
            <person name="Fudal I."/>
            <person name="Goodwin S.B."/>
            <person name="Gout L."/>
            <person name="Glaser N."/>
            <person name="Linglin J."/>
            <person name="Kema G.H.J."/>
            <person name="Lapalu N."/>
            <person name="Lawrence C.B."/>
            <person name="May K."/>
            <person name="Meyer M."/>
            <person name="Ollivier B."/>
            <person name="Poulain J."/>
            <person name="Schoch C.L."/>
            <person name="Simon A."/>
            <person name="Spatafora J.W."/>
            <person name="Stachowiak A."/>
            <person name="Turgeon B.G."/>
            <person name="Tyler B.M."/>
            <person name="Vincent D."/>
            <person name="Weissenbach J."/>
            <person name="Amselem J."/>
            <person name="Quesneville H."/>
            <person name="Oliver R.P."/>
            <person name="Wincker P."/>
            <person name="Balesdent M.-H."/>
            <person name="Howlett B.J."/>
        </authorList>
    </citation>
    <scope>NUCLEOTIDE SEQUENCE [LARGE SCALE GENOMIC DNA]</scope>
    <source>
        <strain evidence="4">JN3 / isolate v23.1.3 / race Av1-4-5-6-7-8</strain>
    </source>
</reference>
<keyword evidence="4" id="KW-1185">Reference proteome</keyword>
<feature type="compositionally biased region" description="Low complexity" evidence="1">
    <location>
        <begin position="147"/>
        <end position="182"/>
    </location>
</feature>
<gene>
    <name evidence="3" type="ORF">LEMA_P025120.1</name>
</gene>
<proteinExistence type="predicted"/>
<dbReference type="VEuPathDB" id="FungiDB:LEMA_P025120.1"/>
<dbReference type="OrthoDB" id="3792734at2759"/>
<keyword evidence="2" id="KW-1133">Transmembrane helix</keyword>
<dbReference type="RefSeq" id="XP_003838839.1">
    <property type="nucleotide sequence ID" value="XM_003838791.1"/>
</dbReference>
<dbReference type="eggNOG" id="ENOG502TDKW">
    <property type="taxonomic scope" value="Eukaryota"/>
</dbReference>